<dbReference type="InterPro" id="IPR032675">
    <property type="entry name" value="LRR_dom_sf"/>
</dbReference>
<protein>
    <submittedName>
        <fullName evidence="2">Uncharacterized protein</fullName>
    </submittedName>
</protein>
<gene>
    <name evidence="2" type="ORF">PYM288_LOCUS251</name>
</gene>
<feature type="signal peptide" evidence="1">
    <location>
        <begin position="1"/>
        <end position="16"/>
    </location>
</feature>
<evidence type="ECO:0000256" key="1">
    <source>
        <dbReference type="SAM" id="SignalP"/>
    </source>
</evidence>
<accession>A0A813MJQ3</accession>
<dbReference type="SUPFAM" id="SSF52058">
    <property type="entry name" value="L domain-like"/>
    <property type="match status" value="1"/>
</dbReference>
<evidence type="ECO:0000313" key="3">
    <source>
        <dbReference type="Proteomes" id="UP000663854"/>
    </source>
</evidence>
<evidence type="ECO:0000313" key="2">
    <source>
        <dbReference type="EMBL" id="CAF0721768.1"/>
    </source>
</evidence>
<keyword evidence="1" id="KW-0732">Signal</keyword>
<name>A0A813MJQ3_9BILA</name>
<dbReference type="AlphaFoldDB" id="A0A813MJQ3"/>
<reference evidence="2" key="1">
    <citation type="submission" date="2021-02" db="EMBL/GenBank/DDBJ databases">
        <authorList>
            <person name="Nowell W R."/>
        </authorList>
    </citation>
    <scope>NUCLEOTIDE SEQUENCE</scope>
</reference>
<comment type="caution">
    <text evidence="2">The sequence shown here is derived from an EMBL/GenBank/DDBJ whole genome shotgun (WGS) entry which is preliminary data.</text>
</comment>
<dbReference type="Gene3D" id="3.80.10.10">
    <property type="entry name" value="Ribonuclease Inhibitor"/>
    <property type="match status" value="1"/>
</dbReference>
<feature type="chain" id="PRO_5032959067" evidence="1">
    <location>
        <begin position="17"/>
        <end position="143"/>
    </location>
</feature>
<proteinExistence type="predicted"/>
<organism evidence="2 3">
    <name type="scientific">Rotaria sordida</name>
    <dbReference type="NCBI Taxonomy" id="392033"/>
    <lineage>
        <taxon>Eukaryota</taxon>
        <taxon>Metazoa</taxon>
        <taxon>Spiralia</taxon>
        <taxon>Gnathifera</taxon>
        <taxon>Rotifera</taxon>
        <taxon>Eurotatoria</taxon>
        <taxon>Bdelloidea</taxon>
        <taxon>Philodinida</taxon>
        <taxon>Philodinidae</taxon>
        <taxon>Rotaria</taxon>
    </lineage>
</organism>
<dbReference type="EMBL" id="CAJNOH010000001">
    <property type="protein sequence ID" value="CAF0721768.1"/>
    <property type="molecule type" value="Genomic_DNA"/>
</dbReference>
<dbReference type="Proteomes" id="UP000663854">
    <property type="component" value="Unassembled WGS sequence"/>
</dbReference>
<sequence>MFLFIILFILINQVKSCPLTDNYLSRCHCGILTNGESYIKCDEKTLNEIPLFKRSFPYDELILTNNNIKNLTRSSFDNIKTIRRINLENNSISFIDNELLRLLGNYLEELILTGDNKINSLEFLTRYPLKNLLKLILKIFLLI</sequence>